<dbReference type="Proteomes" id="UP000230961">
    <property type="component" value="Chromosome"/>
</dbReference>
<name>A0A7U4JZZ1_YEREN</name>
<dbReference type="AlphaFoldDB" id="A0A7U4JZZ1"/>
<dbReference type="EMBL" id="CP007448">
    <property type="protein sequence ID" value="AHM71825.1"/>
    <property type="molecule type" value="Genomic_DNA"/>
</dbReference>
<reference evidence="1 2" key="1">
    <citation type="submission" date="2017-11" db="EMBL/GenBank/DDBJ databases">
        <title>The complete genome sequence and comparative genome analysis of Yersinia enterocolitica strain LC20.</title>
        <authorList>
            <person name="Shi G."/>
            <person name="Su M."/>
            <person name="Liang J."/>
            <person name="Gu W."/>
            <person name="Xiao Y."/>
            <person name="Zhang Z."/>
            <person name="Qiu H."/>
            <person name="Duan R."/>
            <person name="Zhang Z."/>
            <person name="Li Y."/>
            <person name="Zhang X."/>
            <person name="Ling Y."/>
            <person name="Song L."/>
            <person name="Chen M."/>
            <person name="Zhao Y."/>
            <person name="Wu J."/>
            <person name="Jing H."/>
            <person name="Xiao J."/>
            <person name="Wang X."/>
        </authorList>
    </citation>
    <scope>NUCLEOTIDE SEQUENCE [LARGE SCALE GENOMIC DNA]</scope>
    <source>
        <strain evidence="1 2">LC20</strain>
    </source>
</reference>
<accession>A0A7U4JZZ1</accession>
<gene>
    <name evidence="1" type="ORF">LC20_00569</name>
</gene>
<organism evidence="1 2">
    <name type="scientific">Yersinia enterocolitica LC20</name>
    <dbReference type="NCBI Taxonomy" id="1443113"/>
    <lineage>
        <taxon>Bacteria</taxon>
        <taxon>Pseudomonadati</taxon>
        <taxon>Pseudomonadota</taxon>
        <taxon>Gammaproteobacteria</taxon>
        <taxon>Enterobacterales</taxon>
        <taxon>Yersiniaceae</taxon>
        <taxon>Yersinia</taxon>
    </lineage>
</organism>
<evidence type="ECO:0000313" key="2">
    <source>
        <dbReference type="Proteomes" id="UP000230961"/>
    </source>
</evidence>
<evidence type="ECO:0000313" key="1">
    <source>
        <dbReference type="EMBL" id="AHM71825.1"/>
    </source>
</evidence>
<dbReference type="KEGG" id="yel:LC20_00569"/>
<proteinExistence type="predicted"/>
<sequence>MELIGKNNGRMIELKFLYSAVDDISKKEEITVTDYLAIKAFVIAEKQGLEEYAKTLQEDGRELSRDADAYLDLLFRMTADLSYTGEGIESAIFSAQSTACWAFYHWGLDKEK</sequence>
<protein>
    <submittedName>
        <fullName evidence="1">Uncharacterized protein</fullName>
    </submittedName>
</protein>